<dbReference type="InterPro" id="IPR029024">
    <property type="entry name" value="TerB-like"/>
</dbReference>
<protein>
    <submittedName>
        <fullName evidence="5">Exonuclease domain-containing protein</fullName>
    </submittedName>
</protein>
<dbReference type="GO" id="GO:0004527">
    <property type="term" value="F:exonuclease activity"/>
    <property type="evidence" value="ECO:0007669"/>
    <property type="project" value="UniProtKB-KW"/>
</dbReference>
<evidence type="ECO:0000256" key="1">
    <source>
        <dbReference type="ARBA" id="ARBA00022722"/>
    </source>
</evidence>
<dbReference type="InterPro" id="IPR001357">
    <property type="entry name" value="BRCT_dom"/>
</dbReference>
<evidence type="ECO:0000259" key="4">
    <source>
        <dbReference type="SMART" id="SM00479"/>
    </source>
</evidence>
<feature type="domain" description="Exonuclease" evidence="4">
    <location>
        <begin position="4"/>
        <end position="171"/>
    </location>
</feature>
<dbReference type="SUPFAM" id="SSF158682">
    <property type="entry name" value="TerB-like"/>
    <property type="match status" value="1"/>
</dbReference>
<dbReference type="InterPro" id="IPR036420">
    <property type="entry name" value="BRCT_dom_sf"/>
</dbReference>
<gene>
    <name evidence="5" type="ORF">ACFPM7_08510</name>
</gene>
<name>A0ABW0ENF9_9PSEU</name>
<dbReference type="Proteomes" id="UP001596157">
    <property type="component" value="Unassembled WGS sequence"/>
</dbReference>
<sequence length="397" mass="41934">MGTGYAVIDVETTGLSPGRHHRVVEVAVVLTDARGRVTDEWCTLVNPERDLGPQHIHGVSAAEARTAPRFADIAGQVVRLLAGRVLVGHNVSFDARFLEAEFARLDVELLMTRMPALCTMRLAEAFLTTAGRSLAACCEAAGIEAGTAHSALHDARATAGLLARYLDLADVAAEVVREAAGWPWPELPCVDVRTVARGQASPPEQHFLARLVGLLPRVARPKADEYLAVLDLALVDRHVSRAEQDELLETARDLGLGLPEVLALHRAYLADLADAAWADHVVTDAEAADLRLVASLLGVDGGEVGVLLEPGGRVRLAAGDGVVFTGQTREPRDVLEARATAAGLVVVPGVSKRRTRVVVAADPDTMSGKAAKARAFGIPVVSEQSFAGLLSGFTPPG</sequence>
<dbReference type="SUPFAM" id="SSF53098">
    <property type="entry name" value="Ribonuclease H-like"/>
    <property type="match status" value="1"/>
</dbReference>
<keyword evidence="6" id="KW-1185">Reference proteome</keyword>
<accession>A0ABW0ENF9</accession>
<dbReference type="InterPro" id="IPR012337">
    <property type="entry name" value="RNaseH-like_sf"/>
</dbReference>
<evidence type="ECO:0000313" key="5">
    <source>
        <dbReference type="EMBL" id="MFC5287090.1"/>
    </source>
</evidence>
<dbReference type="SUPFAM" id="SSF52113">
    <property type="entry name" value="BRCT domain"/>
    <property type="match status" value="1"/>
</dbReference>
<dbReference type="RefSeq" id="WP_378245681.1">
    <property type="nucleotide sequence ID" value="NZ_JBHSKF010000003.1"/>
</dbReference>
<dbReference type="Gene3D" id="3.40.50.10190">
    <property type="entry name" value="BRCT domain"/>
    <property type="match status" value="1"/>
</dbReference>
<dbReference type="InterPro" id="IPR013520">
    <property type="entry name" value="Ribonucl_H"/>
</dbReference>
<dbReference type="EMBL" id="JBHSKF010000003">
    <property type="protein sequence ID" value="MFC5287090.1"/>
    <property type="molecule type" value="Genomic_DNA"/>
</dbReference>
<proteinExistence type="predicted"/>
<dbReference type="PANTHER" id="PTHR30231">
    <property type="entry name" value="DNA POLYMERASE III SUBUNIT EPSILON"/>
    <property type="match status" value="1"/>
</dbReference>
<evidence type="ECO:0000313" key="6">
    <source>
        <dbReference type="Proteomes" id="UP001596157"/>
    </source>
</evidence>
<keyword evidence="1" id="KW-0540">Nuclease</keyword>
<keyword evidence="3 5" id="KW-0269">Exonuclease</keyword>
<dbReference type="NCBIfam" id="TIGR00573">
    <property type="entry name" value="dnaq"/>
    <property type="match status" value="1"/>
</dbReference>
<keyword evidence="2" id="KW-0378">Hydrolase</keyword>
<dbReference type="InterPro" id="IPR036397">
    <property type="entry name" value="RNaseH_sf"/>
</dbReference>
<dbReference type="SMART" id="SM00479">
    <property type="entry name" value="EXOIII"/>
    <property type="match status" value="1"/>
</dbReference>
<dbReference type="InterPro" id="IPR006054">
    <property type="entry name" value="DnaQ"/>
</dbReference>
<evidence type="ECO:0000256" key="3">
    <source>
        <dbReference type="ARBA" id="ARBA00022839"/>
    </source>
</evidence>
<dbReference type="CDD" id="cd06127">
    <property type="entry name" value="DEDDh"/>
    <property type="match status" value="1"/>
</dbReference>
<reference evidence="6" key="1">
    <citation type="journal article" date="2019" name="Int. J. Syst. Evol. Microbiol.">
        <title>The Global Catalogue of Microorganisms (GCM) 10K type strain sequencing project: providing services to taxonomists for standard genome sequencing and annotation.</title>
        <authorList>
            <consortium name="The Broad Institute Genomics Platform"/>
            <consortium name="The Broad Institute Genome Sequencing Center for Infectious Disease"/>
            <person name="Wu L."/>
            <person name="Ma J."/>
        </authorList>
    </citation>
    <scope>NUCLEOTIDE SEQUENCE [LARGE SCALE GENOMIC DNA]</scope>
    <source>
        <strain evidence="6">CCUG 59778</strain>
    </source>
</reference>
<comment type="caution">
    <text evidence="5">The sequence shown here is derived from an EMBL/GenBank/DDBJ whole genome shotgun (WGS) entry which is preliminary data.</text>
</comment>
<dbReference type="Gene3D" id="3.30.420.10">
    <property type="entry name" value="Ribonuclease H-like superfamily/Ribonuclease H"/>
    <property type="match status" value="1"/>
</dbReference>
<organism evidence="5 6">
    <name type="scientific">Actinokineospora guangxiensis</name>
    <dbReference type="NCBI Taxonomy" id="1490288"/>
    <lineage>
        <taxon>Bacteria</taxon>
        <taxon>Bacillati</taxon>
        <taxon>Actinomycetota</taxon>
        <taxon>Actinomycetes</taxon>
        <taxon>Pseudonocardiales</taxon>
        <taxon>Pseudonocardiaceae</taxon>
        <taxon>Actinokineospora</taxon>
    </lineage>
</organism>
<dbReference type="PANTHER" id="PTHR30231:SF4">
    <property type="entry name" value="PROTEIN NEN2"/>
    <property type="match status" value="1"/>
</dbReference>
<evidence type="ECO:0000256" key="2">
    <source>
        <dbReference type="ARBA" id="ARBA00022801"/>
    </source>
</evidence>
<dbReference type="Pfam" id="PF00533">
    <property type="entry name" value="BRCT"/>
    <property type="match status" value="1"/>
</dbReference>
<dbReference type="Pfam" id="PF00929">
    <property type="entry name" value="RNase_T"/>
    <property type="match status" value="1"/>
</dbReference>